<keyword evidence="4" id="KW-1185">Reference proteome</keyword>
<feature type="non-terminal residue" evidence="3">
    <location>
        <position position="1"/>
    </location>
</feature>
<feature type="non-terminal residue" evidence="3">
    <location>
        <position position="284"/>
    </location>
</feature>
<proteinExistence type="predicted"/>
<organism evidence="3 4">
    <name type="scientific">Ancylostoma duodenale</name>
    <dbReference type="NCBI Taxonomy" id="51022"/>
    <lineage>
        <taxon>Eukaryota</taxon>
        <taxon>Metazoa</taxon>
        <taxon>Ecdysozoa</taxon>
        <taxon>Nematoda</taxon>
        <taxon>Chromadorea</taxon>
        <taxon>Rhabditida</taxon>
        <taxon>Rhabditina</taxon>
        <taxon>Rhabditomorpha</taxon>
        <taxon>Strongyloidea</taxon>
        <taxon>Ancylostomatidae</taxon>
        <taxon>Ancylostomatinae</taxon>
        <taxon>Ancylostoma</taxon>
    </lineage>
</organism>
<evidence type="ECO:0000313" key="4">
    <source>
        <dbReference type="Proteomes" id="UP000054047"/>
    </source>
</evidence>
<dbReference type="Proteomes" id="UP000054047">
    <property type="component" value="Unassembled WGS sequence"/>
</dbReference>
<feature type="region of interest" description="Disordered" evidence="1">
    <location>
        <begin position="90"/>
        <end position="113"/>
    </location>
</feature>
<accession>A0A0C2BXM6</accession>
<protein>
    <submittedName>
        <fullName evidence="3">Uncharacterized protein</fullName>
    </submittedName>
</protein>
<feature type="signal peptide" evidence="2">
    <location>
        <begin position="1"/>
        <end position="16"/>
    </location>
</feature>
<feature type="compositionally biased region" description="Pro residues" evidence="1">
    <location>
        <begin position="103"/>
        <end position="112"/>
    </location>
</feature>
<sequence>MLSIIILIALSPISWASVTRRSGNHPYGNYDFPAEAYAPPGNGKQADSVDKILAYSEEGLGPEIVPESVPMGPGPVISEKHVVEMGPGLETRRKSAKVTSGPVVPPPLPMEPGPVVASNDVPMEPGPVIPENRVVEMGPGDDEAEFAPGPVIPHHHHHHPSMGPGPVILPHDVPVEPGPVMPHEHILPMEPGPVIPPRHPSMGPGPAALPVPFLEGPGPVITPYSPPMEFGPAMPYEGGSEMGPGPMIPHPIPEGPGPVIPPQPIQHGPGPVILPQPIQHGPGP</sequence>
<dbReference type="EMBL" id="KN757412">
    <property type="protein sequence ID" value="KIH48733.1"/>
    <property type="molecule type" value="Genomic_DNA"/>
</dbReference>
<dbReference type="AlphaFoldDB" id="A0A0C2BXM6"/>
<keyword evidence="2" id="KW-0732">Signal</keyword>
<feature type="chain" id="PRO_5002146300" evidence="2">
    <location>
        <begin position="17"/>
        <end position="284"/>
    </location>
</feature>
<reference evidence="3 4" key="1">
    <citation type="submission" date="2013-12" db="EMBL/GenBank/DDBJ databases">
        <title>Draft genome of the parsitic nematode Ancylostoma duodenale.</title>
        <authorList>
            <person name="Mitreva M."/>
        </authorList>
    </citation>
    <scope>NUCLEOTIDE SEQUENCE [LARGE SCALE GENOMIC DNA]</scope>
    <source>
        <strain evidence="3 4">Zhejiang</strain>
    </source>
</reference>
<evidence type="ECO:0000313" key="3">
    <source>
        <dbReference type="EMBL" id="KIH48733.1"/>
    </source>
</evidence>
<dbReference type="OrthoDB" id="10543455at2759"/>
<evidence type="ECO:0000256" key="1">
    <source>
        <dbReference type="SAM" id="MobiDB-lite"/>
    </source>
</evidence>
<name>A0A0C2BXM6_9BILA</name>
<evidence type="ECO:0000256" key="2">
    <source>
        <dbReference type="SAM" id="SignalP"/>
    </source>
</evidence>
<gene>
    <name evidence="3" type="ORF">ANCDUO_21194</name>
</gene>